<dbReference type="PANTHER" id="PTHR13280:SF15">
    <property type="entry name" value="PHOSPHOFURIN ACIDIC CLUSTER SORTING PROTEIN 2"/>
    <property type="match status" value="1"/>
</dbReference>
<evidence type="ECO:0000256" key="3">
    <source>
        <dbReference type="SAM" id="MobiDB-lite"/>
    </source>
</evidence>
<dbReference type="GeneTree" id="ENSGT00950000183209"/>
<dbReference type="InterPro" id="IPR019381">
    <property type="entry name" value="PACS1/2_C"/>
</dbReference>
<organism evidence="6">
    <name type="scientific">Stegastes partitus</name>
    <name type="common">bicolor damselfish</name>
    <dbReference type="NCBI Taxonomy" id="144197"/>
    <lineage>
        <taxon>Eukaryota</taxon>
        <taxon>Metazoa</taxon>
        <taxon>Chordata</taxon>
        <taxon>Craniata</taxon>
        <taxon>Vertebrata</taxon>
        <taxon>Euteleostomi</taxon>
        <taxon>Actinopterygii</taxon>
        <taxon>Neopterygii</taxon>
        <taxon>Teleostei</taxon>
        <taxon>Neoteleostei</taxon>
        <taxon>Acanthomorphata</taxon>
        <taxon>Ovalentaria</taxon>
        <taxon>Pomacentridae</taxon>
        <taxon>Stegastes</taxon>
    </lineage>
</organism>
<feature type="domain" description="Phosphofurin acidic cluster sorting protein 1/2 C-terminal" evidence="4">
    <location>
        <begin position="456"/>
        <end position="647"/>
    </location>
</feature>
<feature type="compositionally biased region" description="Polar residues" evidence="3">
    <location>
        <begin position="427"/>
        <end position="437"/>
    </location>
</feature>
<evidence type="ECO:0000256" key="1">
    <source>
        <dbReference type="ARBA" id="ARBA00008590"/>
    </source>
</evidence>
<proteinExistence type="inferred from homology"/>
<evidence type="ECO:0000313" key="6">
    <source>
        <dbReference type="Ensembl" id="ENSSPAP00000003618.1"/>
    </source>
</evidence>
<dbReference type="InterPro" id="IPR057541">
    <property type="entry name" value="PACS1/2_N"/>
</dbReference>
<dbReference type="PANTHER" id="PTHR13280">
    <property type="entry name" value="PHOSPHOFURIN ACIDIC CLUSTER SORTING PROTEIN"/>
    <property type="match status" value="1"/>
</dbReference>
<feature type="region of interest" description="Disordered" evidence="3">
    <location>
        <begin position="198"/>
        <end position="244"/>
    </location>
</feature>
<evidence type="ECO:0000259" key="5">
    <source>
        <dbReference type="Pfam" id="PF25332"/>
    </source>
</evidence>
<name>A0A3B4Z4E9_9TELE</name>
<feature type="domain" description="Phosphofurin acidic cluster sorting protein 1/2 C-terminal" evidence="4">
    <location>
        <begin position="652"/>
        <end position="844"/>
    </location>
</feature>
<comment type="similarity">
    <text evidence="1">Belongs to the PACS family.</text>
</comment>
<evidence type="ECO:0000256" key="2">
    <source>
        <dbReference type="ARBA" id="ARBA00022553"/>
    </source>
</evidence>
<feature type="region of interest" description="Disordered" evidence="3">
    <location>
        <begin position="387"/>
        <end position="441"/>
    </location>
</feature>
<keyword evidence="2" id="KW-0597">Phosphoprotein</keyword>
<sequence>MAERSGRLSFPGGGALNRPVPMNLFATWEIDGSSPNCIPRLCSLTLKKLVVLRELDKELISVVIAVKIQGSKRILRSHEIVLPPSGSVETDLALTFSLQYPHFLKREGNKLQIMLQRRKRYKNRTILGYKTLAVGSIDMAEVMQHPTEGGQVLPLCSNQKDMLGKVAEIWIFSLSSQPIDHEEAALQGGQKIKCSDNYSEEEYESFSSEQEASDDAVQGQDLEDDEYDVRKPKKQRRSIVRTPSITRQQNFKQRVVALLKRFRVSDEVLDSEQDPAEPPPEVEEEDLDLDSVEFENPSDSGPELDDDDSVLSTPKPKLKPYFEGLSLSSSQTEIGSIHSSRSHREPPSPPLTLLLFSSVCVFPQEQPEAVTPTTELEMDNMDTFLERLPPSGKMTKTESLIISSNRQEPKLAGRRGRSTSLKERQPSRPQNERANSLDNERSLDTRCHLQIPRKTVYDQLNHILVSDNHLPDSIILINTSDWQGQYLSDMLQNHHLPVVCTCTTADIQAAFNTIVSRIQRFCNCNSQTPIPIKIAVAGAQHYLSAVLRLFVDHLSHKTPDWLGYMRFLIIPLGAHPVSKYLGTIDYRYNSLFQDAAWRDLFHKPEAPVVAQENPDVVSRVTQYMVGANGAHQLPIAEAMLTYKQKSRTLLPSSGDSDDAAPLSSSLLSSTPPQVSPALKEASPTPPSSPSVNTSFCAYSSGGQAELMGLQVDYWVAPTERKKDVEKRDSSSKNTLKCNFRSLQVSRLPLGGAEPSPQPTMSMTVVTKEKNKKVMFLPKKSKDKEVESKSQVIEGISRLICTAKHQQTMLRVLIDGVEWNDVKFFQLAAQWSSHVKHFPIGIFGHTKGPY</sequence>
<feature type="compositionally biased region" description="Polar residues" evidence="3">
    <location>
        <begin position="397"/>
        <end position="406"/>
    </location>
</feature>
<feature type="compositionally biased region" description="Low complexity" evidence="3">
    <location>
        <begin position="650"/>
        <end position="676"/>
    </location>
</feature>
<feature type="region of interest" description="Disordered" evidence="3">
    <location>
        <begin position="650"/>
        <end position="694"/>
    </location>
</feature>
<dbReference type="Ensembl" id="ENSSPAT00000003693.1">
    <property type="protein sequence ID" value="ENSSPAP00000003618.1"/>
    <property type="gene ID" value="ENSSPAG00000002687.1"/>
</dbReference>
<accession>A0A3B4Z4E9</accession>
<protein>
    <submittedName>
        <fullName evidence="6">Phosphofurin acidic cluster sorting protein 2</fullName>
    </submittedName>
</protein>
<reference evidence="6" key="1">
    <citation type="submission" date="2023-09" db="UniProtKB">
        <authorList>
            <consortium name="Ensembl"/>
        </authorList>
    </citation>
    <scope>IDENTIFICATION</scope>
</reference>
<dbReference type="GO" id="GO:0072659">
    <property type="term" value="P:protein localization to plasma membrane"/>
    <property type="evidence" value="ECO:0007669"/>
    <property type="project" value="TreeGrafter"/>
</dbReference>
<feature type="compositionally biased region" description="Acidic residues" evidence="3">
    <location>
        <begin position="267"/>
        <end position="293"/>
    </location>
</feature>
<feature type="domain" description="Phosphofurin acidic cluster sorting protein 1/2 N-terminal C2" evidence="5">
    <location>
        <begin position="20"/>
        <end position="179"/>
    </location>
</feature>
<evidence type="ECO:0000259" key="4">
    <source>
        <dbReference type="Pfam" id="PF10254"/>
    </source>
</evidence>
<dbReference type="AlphaFoldDB" id="A0A3B4Z4E9"/>
<dbReference type="Pfam" id="PF25332">
    <property type="entry name" value="C2_PACS_N"/>
    <property type="match status" value="1"/>
</dbReference>
<dbReference type="Pfam" id="PF10254">
    <property type="entry name" value="Pacs-1"/>
    <property type="match status" value="2"/>
</dbReference>
<feature type="region of interest" description="Disordered" evidence="3">
    <location>
        <begin position="267"/>
        <end position="326"/>
    </location>
</feature>
<dbReference type="GO" id="GO:0044325">
    <property type="term" value="F:transmembrane transporter binding"/>
    <property type="evidence" value="ECO:0007669"/>
    <property type="project" value="TreeGrafter"/>
</dbReference>